<feature type="compositionally biased region" description="Basic residues" evidence="1">
    <location>
        <begin position="199"/>
        <end position="209"/>
    </location>
</feature>
<feature type="region of interest" description="Disordered" evidence="1">
    <location>
        <begin position="171"/>
        <end position="209"/>
    </location>
</feature>
<name>A0A0D8BE27_9ACTN</name>
<feature type="region of interest" description="Disordered" evidence="1">
    <location>
        <begin position="225"/>
        <end position="302"/>
    </location>
</feature>
<dbReference type="AlphaFoldDB" id="A0A0D8BE27"/>
<evidence type="ECO:0000313" key="3">
    <source>
        <dbReference type="Proteomes" id="UP000032545"/>
    </source>
</evidence>
<reference evidence="2 3" key="2">
    <citation type="journal article" date="2016" name="Genome Announc.">
        <title>Permanent Draft Genome Sequences for Two Variants of Frankia sp. Strain CpI1, the First Frankia Strain Isolated from Root Nodules of Comptonia peregrina.</title>
        <authorList>
            <person name="Oshone R."/>
            <person name="Hurst S.G.IV."/>
            <person name="Abebe-Akele F."/>
            <person name="Simpson S."/>
            <person name="Morris K."/>
            <person name="Thomas W.K."/>
            <person name="Tisa L.S."/>
        </authorList>
    </citation>
    <scope>NUCLEOTIDE SEQUENCE [LARGE SCALE GENOMIC DNA]</scope>
    <source>
        <strain evidence="3">CpI1-S</strain>
    </source>
</reference>
<protein>
    <submittedName>
        <fullName evidence="2">Uncharacterized protein</fullName>
    </submittedName>
</protein>
<dbReference type="Proteomes" id="UP000032545">
    <property type="component" value="Unassembled WGS sequence"/>
</dbReference>
<organism evidence="2 3">
    <name type="scientific">Frankia torreyi</name>
    <dbReference type="NCBI Taxonomy" id="1856"/>
    <lineage>
        <taxon>Bacteria</taxon>
        <taxon>Bacillati</taxon>
        <taxon>Actinomycetota</taxon>
        <taxon>Actinomycetes</taxon>
        <taxon>Frankiales</taxon>
        <taxon>Frankiaceae</taxon>
        <taxon>Frankia</taxon>
    </lineage>
</organism>
<keyword evidence="3" id="KW-1185">Reference proteome</keyword>
<sequence length="302" mass="33579">MTLSGARPRGPRPELENSSQLTLLHHLHELNHPYRVSYEMVVRKVWSDSEDIKIRRARARDLSRQFRGEKQIDWNVIENYVELLYPEDQSQRTAQLERCRPLHLQAFGPPGDSDADRVSDGAVDPAYVADLERQLVEARMRAAFATALLVIVRSENAVLRGKNAHFGWFQTRGPAEESERMPGASTESGDPATAPIQRRQGHRGGHHHRRDRPIVAFSDLVAEQPSPAGWSAPGPLPYPAENALHSAPTGPTPVIEARQRRAPEATRAAAADNARGRRVAKASGAEPDILAGPERKRRGRGR</sequence>
<reference evidence="3" key="1">
    <citation type="submission" date="2015-02" db="EMBL/GenBank/DDBJ databases">
        <title>Draft Genome of Frankia sp. CpI1-S.</title>
        <authorList>
            <person name="Oshone R.T."/>
            <person name="Ngom M."/>
            <person name="Ghodhbane-Gtari F."/>
            <person name="Gtari M."/>
            <person name="Morris K."/>
            <person name="Thomas K."/>
            <person name="Sen A."/>
            <person name="Tisa L.S."/>
        </authorList>
    </citation>
    <scope>NUCLEOTIDE SEQUENCE [LARGE SCALE GENOMIC DNA]</scope>
    <source>
        <strain evidence="3">CpI1-S</strain>
    </source>
</reference>
<evidence type="ECO:0000256" key="1">
    <source>
        <dbReference type="SAM" id="MobiDB-lite"/>
    </source>
</evidence>
<comment type="caution">
    <text evidence="2">The sequence shown here is derived from an EMBL/GenBank/DDBJ whole genome shotgun (WGS) entry which is preliminary data.</text>
</comment>
<gene>
    <name evidence="2" type="ORF">FF36_04002</name>
</gene>
<proteinExistence type="predicted"/>
<dbReference type="PATRIC" id="fig|1502723.3.peg.3697"/>
<accession>A0A0D8BE27</accession>
<evidence type="ECO:0000313" key="2">
    <source>
        <dbReference type="EMBL" id="KJE21667.1"/>
    </source>
</evidence>
<dbReference type="EMBL" id="JYFN01000033">
    <property type="protein sequence ID" value="KJE21667.1"/>
    <property type="molecule type" value="Genomic_DNA"/>
</dbReference>